<protein>
    <submittedName>
        <fullName evidence="1">Uncharacterized protein</fullName>
    </submittedName>
</protein>
<comment type="caution">
    <text evidence="1">The sequence shown here is derived from an EMBL/GenBank/DDBJ whole genome shotgun (WGS) entry which is preliminary data.</text>
</comment>
<dbReference type="AlphaFoldDB" id="A0A2N3IIH0"/>
<reference evidence="1 2" key="1">
    <citation type="submission" date="2017-06" db="EMBL/GenBank/DDBJ databases">
        <title>Raineya orbicola gen. nov., sp. nov. a slightly thermophilic bacterium of the phylum Bacteroidetes and the description of Raineyaceae fam. nov.</title>
        <authorList>
            <person name="Albuquerque L."/>
            <person name="Polonia A.R.M."/>
            <person name="Barroso C."/>
            <person name="Froufe H.J.C."/>
            <person name="Lage O."/>
            <person name="Lobo-Da-Cunha A."/>
            <person name="Egas C."/>
            <person name="Da Costa M.S."/>
        </authorList>
    </citation>
    <scope>NUCLEOTIDE SEQUENCE [LARGE SCALE GENOMIC DNA]</scope>
    <source>
        <strain evidence="1 2">SPSPC-11</strain>
    </source>
</reference>
<sequence>MGFKWIVFFIFGLPFSIVAQERCKKIAFTDKITDTLSILPNSFRFQSNDTSLKVIFDFSRNEAFLQSKHNYTPQDSIWLCYEVLPFSLKKKLQKRPSVDTLSFFIVPLVPIEQQGIIKEREGIFSSDSLQKTGAIYRGIALGNQQSAVTNSTLNLQLEGKLSPEISLKALITDQQVPFQPEGNTQQIQQLDRVLVELQSKTTTLQAGDIVMQNQPSEFLRFYKNVQGVQLESNQKYADSSQSKTTLGIALAKGRFASTAIVPLEGVQGPYRLRGANNERFIVIIANTEQVFVDGKLLRRGFDADYVIDYNLAEITFNPNILITQYTRIRVDYEYTERNYARTNTKALHIQKWKKWEIFGQYYAETDNPRNPLTLSLTDEQKLQLSQIGDNIQQAFVSTADSVTFSQNLILYEKKDTLTSSGFYQDIFVYSQNPPKAYWQVNFTEVGANKGNYILKSTLQNGRIFQWVEPIGGVPQGNFEPIALVPLPQKRQMISTGINFKPTEYEKISAEMAFSQRDLNRFSKIDDQDNNGTAFKITAEQKNRFHWKKYALQKSISYEYNSPTFLPIDRFRPIEFNRDWNLNLDTLSIPDRQTEHIAHLEFSLRKDVQNYISTKHFYRKRGQTNDGFQHYFNLSQKLGNFLLKGDFFALNALQPQPNNSARWQRVNVELAHQGRKWQKGYAFNLDKNTLRKRENDSIFFTAMHFDEHKVFLQTADSLATRFRTEYSYRTDNQPIAGKMRLRTIAQTFQGVLQTKTSAKENLKLQATYRNVQNFILSNQNEENLMGRLEWQRSFWQKNIRSELIWQNVSSRELRREFSFIQVPTGQGTHTWRDDNSNGIAELTEFYLALNPDERQYAKIFTPTDSYLKAFATDLNYRLNLQMPTAWLNVPNFKKILAQFSVIGSALIRRKTIENDFLRRVFPFSKIQNENLLSAQENIRGVLFFKRGNPDLGADLSFSSNRQKQLLTNGFETRLQEEKGLNFRKNLGKQWNLQWQSKHINLRNASDFLVNRNFWVETWGFQPQVAFQPTQNLRISVANLQSFKRNLLGNEKNHQQEWSGEIRWSKPASFVFSAQIRWVDMNFFGETQSPVAYEMLEALQVGKNWVWTASYQQRLASGLQINFLYNGRKMPNTERIIHFGQVQAGVLF</sequence>
<organism evidence="1 2">
    <name type="scientific">Raineya orbicola</name>
    <dbReference type="NCBI Taxonomy" id="2016530"/>
    <lineage>
        <taxon>Bacteria</taxon>
        <taxon>Pseudomonadati</taxon>
        <taxon>Bacteroidota</taxon>
        <taxon>Cytophagia</taxon>
        <taxon>Cytophagales</taxon>
        <taxon>Raineyaceae</taxon>
        <taxon>Raineya</taxon>
    </lineage>
</organism>
<proteinExistence type="predicted"/>
<dbReference type="OrthoDB" id="9815802at2"/>
<keyword evidence="2" id="KW-1185">Reference proteome</keyword>
<name>A0A2N3IIH0_9BACT</name>
<evidence type="ECO:0000313" key="2">
    <source>
        <dbReference type="Proteomes" id="UP000233387"/>
    </source>
</evidence>
<accession>A0A2N3IIH0</accession>
<dbReference type="EMBL" id="NKXO01000010">
    <property type="protein sequence ID" value="PKQ70129.1"/>
    <property type="molecule type" value="Genomic_DNA"/>
</dbReference>
<dbReference type="RefSeq" id="WP_101358053.1">
    <property type="nucleotide sequence ID" value="NZ_NKXO01000010.1"/>
</dbReference>
<evidence type="ECO:0000313" key="1">
    <source>
        <dbReference type="EMBL" id="PKQ70129.1"/>
    </source>
</evidence>
<gene>
    <name evidence="1" type="ORF">Rain11_0789</name>
</gene>
<dbReference type="Proteomes" id="UP000233387">
    <property type="component" value="Unassembled WGS sequence"/>
</dbReference>